<dbReference type="EMBL" id="NKCI01000197">
    <property type="protein sequence ID" value="RSL48404.1"/>
    <property type="molecule type" value="Genomic_DNA"/>
</dbReference>
<dbReference type="OrthoDB" id="5305794at2759"/>
<keyword evidence="2" id="KW-1185">Reference proteome</keyword>
<organism evidence="1 2">
    <name type="scientific">Fusarium duplospermum</name>
    <dbReference type="NCBI Taxonomy" id="1325734"/>
    <lineage>
        <taxon>Eukaryota</taxon>
        <taxon>Fungi</taxon>
        <taxon>Dikarya</taxon>
        <taxon>Ascomycota</taxon>
        <taxon>Pezizomycotina</taxon>
        <taxon>Sordariomycetes</taxon>
        <taxon>Hypocreomycetidae</taxon>
        <taxon>Hypocreales</taxon>
        <taxon>Nectriaceae</taxon>
        <taxon>Fusarium</taxon>
        <taxon>Fusarium solani species complex</taxon>
    </lineage>
</organism>
<evidence type="ECO:0000313" key="2">
    <source>
        <dbReference type="Proteomes" id="UP000288168"/>
    </source>
</evidence>
<reference evidence="1 2" key="1">
    <citation type="submission" date="2017-06" db="EMBL/GenBank/DDBJ databases">
        <title>Comparative genomic analysis of Ambrosia Fusariam Clade fungi.</title>
        <authorList>
            <person name="Stajich J.E."/>
            <person name="Carrillo J."/>
            <person name="Kijimoto T."/>
            <person name="Eskalen A."/>
            <person name="O'Donnell K."/>
            <person name="Kasson M."/>
        </authorList>
    </citation>
    <scope>NUCLEOTIDE SEQUENCE [LARGE SCALE GENOMIC DNA]</scope>
    <source>
        <strain evidence="1 2">NRRL62584</strain>
    </source>
</reference>
<protein>
    <submittedName>
        <fullName evidence="1">Uncharacterized protein</fullName>
    </submittedName>
</protein>
<dbReference type="AlphaFoldDB" id="A0A428P5V2"/>
<evidence type="ECO:0000313" key="1">
    <source>
        <dbReference type="EMBL" id="RSL48404.1"/>
    </source>
</evidence>
<name>A0A428P5V2_9HYPO</name>
<accession>A0A428P5V2</accession>
<sequence>MVPRLLDASADDPRLVRKKVLSSKSQLEQELKVDEQGKVQLPVLTLQDSEQVDETRRVVYQRKSTDAAPTPPRLEQTAQGQMLDEWKAEEITAKGAVVWVEP</sequence>
<comment type="caution">
    <text evidence="1">The sequence shown here is derived from an EMBL/GenBank/DDBJ whole genome shotgun (WGS) entry which is preliminary data.</text>
</comment>
<proteinExistence type="predicted"/>
<gene>
    <name evidence="1" type="ORF">CEP54_012929</name>
</gene>
<dbReference type="Proteomes" id="UP000288168">
    <property type="component" value="Unassembled WGS sequence"/>
</dbReference>